<dbReference type="GO" id="GO:0003677">
    <property type="term" value="F:DNA binding"/>
    <property type="evidence" value="ECO:0007669"/>
    <property type="project" value="InterPro"/>
</dbReference>
<sequence>MELRPYQEESRKRVQEEWEKGNKRTLLVLPTGTGKTIVFSKIIEDRVKLGERVLVLAHRGELLEQAADKLYKSTGLKTATEKAEQTSLNSFYRVVVGSVQTMQRPKRLEKFSPDFFDTIVIDEAHHCISDGYQRVLKHFENANVLGVTATPDRGDMKNLGSYFDSLAYEYGLAEAIRAKYLSPIKALTIPLKLDLSAVKQQAGDFSTKDLGTALDPYLEQIATEMEKQCKDRKTVVFLPLVKTSQKFRDILNEHGFKAAEVNGESQDREQILTDFENNKYNVLCNSMLLTEGWDCPDVDCVVVLRPTKVRALYSQMVGRGTRLAPGKEELLLLDFLWHTERHELCHPAHLIATDEKVAKKMTENIEEAGTAIDLELAEEQAQKDVVAEREQALAEQLAEMKRRKRKLVDPLQFELSIQASDLTDFVPAFGFQMGPPTDKQIKALEKLGIYPDDIENAGKAEMLLERLSKRRDAGLTTPKQIRFLEGRGFNHVGTWQFEHATKLINRIAANGWRIPAGITPAEYQPN</sequence>
<keyword evidence="3" id="KW-0067">ATP-binding</keyword>
<proteinExistence type="predicted"/>
<dbReference type="EMBL" id="AYYN01000140">
    <property type="protein sequence ID" value="KRM73678.1"/>
    <property type="molecule type" value="Genomic_DNA"/>
</dbReference>
<evidence type="ECO:0000259" key="2">
    <source>
        <dbReference type="PROSITE" id="PS51194"/>
    </source>
</evidence>
<dbReference type="SMART" id="SM00490">
    <property type="entry name" value="HELICc"/>
    <property type="match status" value="1"/>
</dbReference>
<dbReference type="GO" id="GO:0005829">
    <property type="term" value="C:cytosol"/>
    <property type="evidence" value="ECO:0007669"/>
    <property type="project" value="TreeGrafter"/>
</dbReference>
<dbReference type="CDD" id="cd18032">
    <property type="entry name" value="DEXHc_RE_I_III_res"/>
    <property type="match status" value="1"/>
</dbReference>
<dbReference type="GO" id="GO:0004386">
    <property type="term" value="F:helicase activity"/>
    <property type="evidence" value="ECO:0007669"/>
    <property type="project" value="UniProtKB-KW"/>
</dbReference>
<dbReference type="PATRIC" id="fig|1423772.3.peg.1023"/>
<accession>A0A0R2B283</accession>
<feature type="domain" description="Helicase C-terminal" evidence="2">
    <location>
        <begin position="217"/>
        <end position="380"/>
    </location>
</feature>
<gene>
    <name evidence="3" type="ORF">FC48_GL000948</name>
</gene>
<dbReference type="InterPro" id="IPR006935">
    <property type="entry name" value="Helicase/UvrB_N"/>
</dbReference>
<dbReference type="AlphaFoldDB" id="A0A0R2B283"/>
<dbReference type="RefSeq" id="WP_056959561.1">
    <property type="nucleotide sequence ID" value="NZ_AYYN01000140.1"/>
</dbReference>
<dbReference type="GO" id="GO:0016787">
    <property type="term" value="F:hydrolase activity"/>
    <property type="evidence" value="ECO:0007669"/>
    <property type="project" value="InterPro"/>
</dbReference>
<name>A0A0R2B283_9LACO</name>
<dbReference type="Pfam" id="PF00271">
    <property type="entry name" value="Helicase_C"/>
    <property type="match status" value="1"/>
</dbReference>
<organism evidence="3 4">
    <name type="scientific">Ligilactobacillus murinus DSM 20452 = NBRC 14221</name>
    <dbReference type="NCBI Taxonomy" id="1423772"/>
    <lineage>
        <taxon>Bacteria</taxon>
        <taxon>Bacillati</taxon>
        <taxon>Bacillota</taxon>
        <taxon>Bacilli</taxon>
        <taxon>Lactobacillales</taxon>
        <taxon>Lactobacillaceae</taxon>
        <taxon>Ligilactobacillus</taxon>
    </lineage>
</organism>
<dbReference type="SMART" id="SM00487">
    <property type="entry name" value="DEXDc"/>
    <property type="match status" value="1"/>
</dbReference>
<protein>
    <submittedName>
        <fullName evidence="3">DEAD DEAH box helicase</fullName>
    </submittedName>
</protein>
<keyword evidence="3" id="KW-0347">Helicase</keyword>
<dbReference type="InterPro" id="IPR014001">
    <property type="entry name" value="Helicase_ATP-bd"/>
</dbReference>
<evidence type="ECO:0000313" key="3">
    <source>
        <dbReference type="EMBL" id="KRM73678.1"/>
    </source>
</evidence>
<feature type="domain" description="Helicase ATP-binding" evidence="1">
    <location>
        <begin position="16"/>
        <end position="169"/>
    </location>
</feature>
<dbReference type="CDD" id="cd18799">
    <property type="entry name" value="SF2_C_EcoAI-like"/>
    <property type="match status" value="1"/>
</dbReference>
<dbReference type="PANTHER" id="PTHR47396:SF1">
    <property type="entry name" value="ATP-DEPENDENT HELICASE IRC3-RELATED"/>
    <property type="match status" value="1"/>
</dbReference>
<dbReference type="Pfam" id="PF04851">
    <property type="entry name" value="ResIII"/>
    <property type="match status" value="1"/>
</dbReference>
<dbReference type="Gene3D" id="3.40.50.300">
    <property type="entry name" value="P-loop containing nucleotide triphosphate hydrolases"/>
    <property type="match status" value="2"/>
</dbReference>
<evidence type="ECO:0000259" key="1">
    <source>
        <dbReference type="PROSITE" id="PS51192"/>
    </source>
</evidence>
<dbReference type="InterPro" id="IPR001650">
    <property type="entry name" value="Helicase_C-like"/>
</dbReference>
<dbReference type="InterPro" id="IPR027417">
    <property type="entry name" value="P-loop_NTPase"/>
</dbReference>
<dbReference type="PROSITE" id="PS51192">
    <property type="entry name" value="HELICASE_ATP_BIND_1"/>
    <property type="match status" value="1"/>
</dbReference>
<dbReference type="InterPro" id="IPR050742">
    <property type="entry name" value="Helicase_Restrict-Modif_Enz"/>
</dbReference>
<dbReference type="Proteomes" id="UP000051612">
    <property type="component" value="Unassembled WGS sequence"/>
</dbReference>
<comment type="caution">
    <text evidence="3">The sequence shown here is derived from an EMBL/GenBank/DDBJ whole genome shotgun (WGS) entry which is preliminary data.</text>
</comment>
<reference evidence="3 4" key="1">
    <citation type="journal article" date="2015" name="Genome Announc.">
        <title>Expanding the biotechnology potential of lactobacilli through comparative genomics of 213 strains and associated genera.</title>
        <authorList>
            <person name="Sun Z."/>
            <person name="Harris H.M."/>
            <person name="McCann A."/>
            <person name="Guo C."/>
            <person name="Argimon S."/>
            <person name="Zhang W."/>
            <person name="Yang X."/>
            <person name="Jeffery I.B."/>
            <person name="Cooney J.C."/>
            <person name="Kagawa T.F."/>
            <person name="Liu W."/>
            <person name="Song Y."/>
            <person name="Salvetti E."/>
            <person name="Wrobel A."/>
            <person name="Rasinkangas P."/>
            <person name="Parkhill J."/>
            <person name="Rea M.C."/>
            <person name="O'Sullivan O."/>
            <person name="Ritari J."/>
            <person name="Douillard F.P."/>
            <person name="Paul Ross R."/>
            <person name="Yang R."/>
            <person name="Briner A.E."/>
            <person name="Felis G.E."/>
            <person name="de Vos W.M."/>
            <person name="Barrangou R."/>
            <person name="Klaenhammer T.R."/>
            <person name="Caufield P.W."/>
            <person name="Cui Y."/>
            <person name="Zhang H."/>
            <person name="O'Toole P.W."/>
        </authorList>
    </citation>
    <scope>NUCLEOTIDE SEQUENCE [LARGE SCALE GENOMIC DNA]</scope>
    <source>
        <strain evidence="3 4">DSM 20452</strain>
    </source>
</reference>
<evidence type="ECO:0000313" key="4">
    <source>
        <dbReference type="Proteomes" id="UP000051612"/>
    </source>
</evidence>
<dbReference type="PROSITE" id="PS51194">
    <property type="entry name" value="HELICASE_CTER"/>
    <property type="match status" value="1"/>
</dbReference>
<keyword evidence="3" id="KW-0378">Hydrolase</keyword>
<keyword evidence="3" id="KW-0547">Nucleotide-binding</keyword>
<dbReference type="GO" id="GO:0005524">
    <property type="term" value="F:ATP binding"/>
    <property type="evidence" value="ECO:0007669"/>
    <property type="project" value="InterPro"/>
</dbReference>
<dbReference type="PANTHER" id="PTHR47396">
    <property type="entry name" value="TYPE I RESTRICTION ENZYME ECOKI R PROTEIN"/>
    <property type="match status" value="1"/>
</dbReference>
<dbReference type="SUPFAM" id="SSF52540">
    <property type="entry name" value="P-loop containing nucleoside triphosphate hydrolases"/>
    <property type="match status" value="1"/>
</dbReference>